<sequence length="255" mass="28411">MVISPDLLPPGPSTLMGVGLGFLRWKTSNLVEIVEVFAASCARSGLRVGKSRDREVLVDGKRLRRKKLRLHGVLKQRKWDERRVKGGEAKVEDEASRDGGEEPAYPAANFCRANESGPIWRLGNEEHGTSGRSYHNVVRKKGLARTSEPGNDLLEMARNGFPWLECGRLGFQAFVLMDKMALVVLEVGVRMIYYGIPLDVESLVSIRMCQCSYQCLVQDAMLCTHLRRHQKIMGGRDGLPNGTGCKINDALNLFV</sequence>
<dbReference type="EMBL" id="VOIH02000011">
    <property type="protein sequence ID" value="KAF3433335.1"/>
    <property type="molecule type" value="Genomic_DNA"/>
</dbReference>
<comment type="caution">
    <text evidence="1">The sequence shown here is derived from an EMBL/GenBank/DDBJ whole genome shotgun (WGS) entry which is preliminary data.</text>
</comment>
<evidence type="ECO:0000313" key="1">
    <source>
        <dbReference type="EMBL" id="KAF3433335.1"/>
    </source>
</evidence>
<accession>A0A8K0DT23</accession>
<organism evidence="1 2">
    <name type="scientific">Rhamnella rubrinervis</name>
    <dbReference type="NCBI Taxonomy" id="2594499"/>
    <lineage>
        <taxon>Eukaryota</taxon>
        <taxon>Viridiplantae</taxon>
        <taxon>Streptophyta</taxon>
        <taxon>Embryophyta</taxon>
        <taxon>Tracheophyta</taxon>
        <taxon>Spermatophyta</taxon>
        <taxon>Magnoliopsida</taxon>
        <taxon>eudicotyledons</taxon>
        <taxon>Gunneridae</taxon>
        <taxon>Pentapetalae</taxon>
        <taxon>rosids</taxon>
        <taxon>fabids</taxon>
        <taxon>Rosales</taxon>
        <taxon>Rhamnaceae</taxon>
        <taxon>rhamnoid group</taxon>
        <taxon>Rhamneae</taxon>
        <taxon>Rhamnella</taxon>
    </lineage>
</organism>
<dbReference type="AlphaFoldDB" id="A0A8K0DT23"/>
<reference evidence="1" key="1">
    <citation type="submission" date="2020-03" db="EMBL/GenBank/DDBJ databases">
        <title>A high-quality chromosome-level genome assembly of a woody plant with both climbing and erect habits, Rhamnella rubrinervis.</title>
        <authorList>
            <person name="Lu Z."/>
            <person name="Yang Y."/>
            <person name="Zhu X."/>
            <person name="Sun Y."/>
        </authorList>
    </citation>
    <scope>NUCLEOTIDE SEQUENCE</scope>
    <source>
        <strain evidence="1">BYM</strain>
        <tissue evidence="1">Leaf</tissue>
    </source>
</reference>
<proteinExistence type="predicted"/>
<keyword evidence="2" id="KW-1185">Reference proteome</keyword>
<name>A0A8K0DT23_9ROSA</name>
<gene>
    <name evidence="1" type="ORF">FNV43_RR24437</name>
</gene>
<dbReference type="Proteomes" id="UP000796880">
    <property type="component" value="Unassembled WGS sequence"/>
</dbReference>
<evidence type="ECO:0000313" key="2">
    <source>
        <dbReference type="Proteomes" id="UP000796880"/>
    </source>
</evidence>
<protein>
    <submittedName>
        <fullName evidence="1">Uncharacterized protein</fullName>
    </submittedName>
</protein>